<protein>
    <submittedName>
        <fullName evidence="3">Cell surface protein</fullName>
    </submittedName>
</protein>
<evidence type="ECO:0000313" key="4">
    <source>
        <dbReference type="Proteomes" id="UP000266188"/>
    </source>
</evidence>
<dbReference type="EMBL" id="MVGC01000012">
    <property type="protein sequence ID" value="RJE26907.1"/>
    <property type="molecule type" value="Genomic_DNA"/>
</dbReference>
<evidence type="ECO:0000256" key="1">
    <source>
        <dbReference type="SAM" id="MobiDB-lite"/>
    </source>
</evidence>
<keyword evidence="2" id="KW-0732">Signal</keyword>
<keyword evidence="4" id="KW-1185">Reference proteome</keyword>
<feature type="region of interest" description="Disordered" evidence="1">
    <location>
        <begin position="84"/>
        <end position="196"/>
    </location>
</feature>
<feature type="chain" id="PRO_5017480456" evidence="2">
    <location>
        <begin position="20"/>
        <end position="223"/>
    </location>
</feature>
<dbReference type="STRING" id="2070753.A0A3A2ZZV0"/>
<dbReference type="AlphaFoldDB" id="A0A3A2ZZV0"/>
<dbReference type="Proteomes" id="UP000266188">
    <property type="component" value="Unassembled WGS sequence"/>
</dbReference>
<reference evidence="4" key="1">
    <citation type="submission" date="2017-02" db="EMBL/GenBank/DDBJ databases">
        <authorList>
            <person name="Tafer H."/>
            <person name="Lopandic K."/>
        </authorList>
    </citation>
    <scope>NUCLEOTIDE SEQUENCE [LARGE SCALE GENOMIC DNA]</scope>
    <source>
        <strain evidence="4">CBS 366.77</strain>
    </source>
</reference>
<proteinExistence type="predicted"/>
<name>A0A3A2ZZV0_9EURO</name>
<gene>
    <name evidence="3" type="ORF">PHISCL_00714</name>
</gene>
<organism evidence="3 4">
    <name type="scientific">Aspergillus sclerotialis</name>
    <dbReference type="NCBI Taxonomy" id="2070753"/>
    <lineage>
        <taxon>Eukaryota</taxon>
        <taxon>Fungi</taxon>
        <taxon>Dikarya</taxon>
        <taxon>Ascomycota</taxon>
        <taxon>Pezizomycotina</taxon>
        <taxon>Eurotiomycetes</taxon>
        <taxon>Eurotiomycetidae</taxon>
        <taxon>Eurotiales</taxon>
        <taxon>Aspergillaceae</taxon>
        <taxon>Aspergillus</taxon>
        <taxon>Aspergillus subgen. Polypaecilum</taxon>
    </lineage>
</organism>
<feature type="compositionally biased region" description="Low complexity" evidence="1">
    <location>
        <begin position="90"/>
        <end position="140"/>
    </location>
</feature>
<feature type="signal peptide" evidence="2">
    <location>
        <begin position="1"/>
        <end position="19"/>
    </location>
</feature>
<dbReference type="OrthoDB" id="3942074at2759"/>
<evidence type="ECO:0000313" key="3">
    <source>
        <dbReference type="EMBL" id="RJE26907.1"/>
    </source>
</evidence>
<sequence>MKSLSISLVLSVLAATAVARTDLKGCTSSATVNQWNEASMIWFVPENGEICDFPDCGGGRAPPKYDVPGCPLYTGTATLTPSYLPGYGPGAKPTATGPPATGNPSSFTTSRSGTTASTTSCTECVTSTTSRTGTASSSRSLITPSPTGPSSTVAVPSSLPVPSESAVSSESATTSSQSSPNASSSEEPSSSPVVPISHGAAGMTGVNAAGVVLALAAALAVTV</sequence>
<comment type="caution">
    <text evidence="3">The sequence shown here is derived from an EMBL/GenBank/DDBJ whole genome shotgun (WGS) entry which is preliminary data.</text>
</comment>
<evidence type="ECO:0000256" key="2">
    <source>
        <dbReference type="SAM" id="SignalP"/>
    </source>
</evidence>
<feature type="compositionally biased region" description="Low complexity" evidence="1">
    <location>
        <begin position="149"/>
        <end position="196"/>
    </location>
</feature>
<accession>A0A3A2ZZV0</accession>